<evidence type="ECO:0000313" key="1">
    <source>
        <dbReference type="EMBL" id="CAE0814784.1"/>
    </source>
</evidence>
<dbReference type="EMBL" id="HBJA01073921">
    <property type="protein sequence ID" value="CAE0814784.1"/>
    <property type="molecule type" value="Transcribed_RNA"/>
</dbReference>
<name>A0A7S4FTD1_9EUGL</name>
<gene>
    <name evidence="1" type="ORF">EGYM00163_LOCUS25940</name>
</gene>
<organism evidence="1">
    <name type="scientific">Eutreptiella gymnastica</name>
    <dbReference type="NCBI Taxonomy" id="73025"/>
    <lineage>
        <taxon>Eukaryota</taxon>
        <taxon>Discoba</taxon>
        <taxon>Euglenozoa</taxon>
        <taxon>Euglenida</taxon>
        <taxon>Spirocuta</taxon>
        <taxon>Euglenophyceae</taxon>
        <taxon>Eutreptiales</taxon>
        <taxon>Eutreptiaceae</taxon>
        <taxon>Eutreptiella</taxon>
    </lineage>
</organism>
<reference evidence="1" key="1">
    <citation type="submission" date="2021-01" db="EMBL/GenBank/DDBJ databases">
        <authorList>
            <person name="Corre E."/>
            <person name="Pelletier E."/>
            <person name="Niang G."/>
            <person name="Scheremetjew M."/>
            <person name="Finn R."/>
            <person name="Kale V."/>
            <person name="Holt S."/>
            <person name="Cochrane G."/>
            <person name="Meng A."/>
            <person name="Brown T."/>
            <person name="Cohen L."/>
        </authorList>
    </citation>
    <scope>NUCLEOTIDE SEQUENCE</scope>
    <source>
        <strain evidence="1">CCMP1594</strain>
    </source>
</reference>
<proteinExistence type="predicted"/>
<protein>
    <submittedName>
        <fullName evidence="1">Uncharacterized protein</fullName>
    </submittedName>
</protein>
<accession>A0A7S4FTD1</accession>
<dbReference type="AlphaFoldDB" id="A0A7S4FTD1"/>
<sequence>MYESGAGLKMKSGKSGTVKELQIGARGVLFGELVSTPLPLLEGLTFSRSQIVTFRRCSPVLVMWGVQQGAQGDAFFQTMGDPTSQMPSGGLLRGRSCHGAHAVPSDACTCFFLRW</sequence>